<protein>
    <submittedName>
        <fullName evidence="2">Uncharacterized protein</fullName>
    </submittedName>
</protein>
<evidence type="ECO:0000313" key="2">
    <source>
        <dbReference type="EMBL" id="EKG16151.1"/>
    </source>
</evidence>
<feature type="signal peptide" evidence="1">
    <location>
        <begin position="1"/>
        <end position="20"/>
    </location>
</feature>
<dbReference type="EMBL" id="AHHD01000284">
    <property type="protein sequence ID" value="EKG16151.1"/>
    <property type="molecule type" value="Genomic_DNA"/>
</dbReference>
<evidence type="ECO:0000313" key="3">
    <source>
        <dbReference type="Proteomes" id="UP000007129"/>
    </source>
</evidence>
<comment type="caution">
    <text evidence="2">The sequence shown here is derived from an EMBL/GenBank/DDBJ whole genome shotgun (WGS) entry which is preliminary data.</text>
</comment>
<dbReference type="AlphaFoldDB" id="K2R1Q7"/>
<feature type="chain" id="PRO_5003863907" evidence="1">
    <location>
        <begin position="21"/>
        <end position="198"/>
    </location>
</feature>
<keyword evidence="1" id="KW-0732">Signal</keyword>
<dbReference type="HOGENOM" id="CLU_1378371_0_0_1"/>
<name>K2R1Q7_MACPH</name>
<dbReference type="Proteomes" id="UP000007129">
    <property type="component" value="Unassembled WGS sequence"/>
</dbReference>
<sequence>MTPVRSTLLNALWWIQQLWARFIELLRTYPGDGDLSSTFCLTISDGKGWNDNLIEDASEACHIADALAFSETRPPGERHYAASCNRGFFATKKSYMSIGLACMKVRDAVCILSGASVPFIPWKRGKDHLPAREAYVHGIMYGEALENSDVETTSLTESRILWGLSGVVSDSMGGIADVEAQRVSLSAICGIPVIEITG</sequence>
<dbReference type="OrthoDB" id="2157530at2759"/>
<proteinExistence type="predicted"/>
<organism evidence="2 3">
    <name type="scientific">Macrophomina phaseolina (strain MS6)</name>
    <name type="common">Charcoal rot fungus</name>
    <dbReference type="NCBI Taxonomy" id="1126212"/>
    <lineage>
        <taxon>Eukaryota</taxon>
        <taxon>Fungi</taxon>
        <taxon>Dikarya</taxon>
        <taxon>Ascomycota</taxon>
        <taxon>Pezizomycotina</taxon>
        <taxon>Dothideomycetes</taxon>
        <taxon>Dothideomycetes incertae sedis</taxon>
        <taxon>Botryosphaeriales</taxon>
        <taxon>Botryosphaeriaceae</taxon>
        <taxon>Macrophomina</taxon>
    </lineage>
</organism>
<accession>K2R1Q7</accession>
<evidence type="ECO:0000256" key="1">
    <source>
        <dbReference type="SAM" id="SignalP"/>
    </source>
</evidence>
<gene>
    <name evidence="2" type="ORF">MPH_06588</name>
</gene>
<reference evidence="2 3" key="1">
    <citation type="journal article" date="2012" name="BMC Genomics">
        <title>Tools to kill: Genome of one of the most destructive plant pathogenic fungi Macrophomina phaseolina.</title>
        <authorList>
            <person name="Islam M.S."/>
            <person name="Haque M.S."/>
            <person name="Islam M.M."/>
            <person name="Emdad E.M."/>
            <person name="Halim A."/>
            <person name="Hossen Q.M.M."/>
            <person name="Hossain M.Z."/>
            <person name="Ahmed B."/>
            <person name="Rahim S."/>
            <person name="Rahman M.S."/>
            <person name="Alam M.M."/>
            <person name="Hou S."/>
            <person name="Wan X."/>
            <person name="Saito J.A."/>
            <person name="Alam M."/>
        </authorList>
    </citation>
    <scope>NUCLEOTIDE SEQUENCE [LARGE SCALE GENOMIC DNA]</scope>
    <source>
        <strain evidence="2 3">MS6</strain>
    </source>
</reference>
<dbReference type="InParanoid" id="K2R1Q7"/>
<dbReference type="VEuPathDB" id="FungiDB:MPH_06588"/>